<evidence type="ECO:0000313" key="5">
    <source>
        <dbReference type="EMBL" id="CAH0418323.1"/>
    </source>
</evidence>
<dbReference type="CDD" id="cd03301">
    <property type="entry name" value="ABC_MalK_N"/>
    <property type="match status" value="1"/>
</dbReference>
<keyword evidence="2" id="KW-0547">Nucleotide-binding</keyword>
<dbReference type="SUPFAM" id="SSF52540">
    <property type="entry name" value="P-loop containing nucleoside triphosphate hydrolases"/>
    <property type="match status" value="1"/>
</dbReference>
<protein>
    <submittedName>
        <fullName evidence="5">Oligosaccharides import ATP-binding protein MsmX</fullName>
    </submittedName>
</protein>
<evidence type="ECO:0000256" key="1">
    <source>
        <dbReference type="ARBA" id="ARBA00022448"/>
    </source>
</evidence>
<dbReference type="InterPro" id="IPR027417">
    <property type="entry name" value="P-loop_NTPase"/>
</dbReference>
<dbReference type="InterPro" id="IPR012340">
    <property type="entry name" value="NA-bd_OB-fold"/>
</dbReference>
<dbReference type="InterPro" id="IPR015855">
    <property type="entry name" value="ABC_transpr_MalK-like"/>
</dbReference>
<dbReference type="SUPFAM" id="SSF50331">
    <property type="entry name" value="MOP-like"/>
    <property type="match status" value="1"/>
</dbReference>
<dbReference type="PANTHER" id="PTHR43875:SF1">
    <property type="entry name" value="OSMOPROTECTIVE COMPOUNDS UPTAKE ATP-BINDING PROTEIN GGTA"/>
    <property type="match status" value="1"/>
</dbReference>
<dbReference type="EMBL" id="CAKKNT010000007">
    <property type="protein sequence ID" value="CAH0418323.1"/>
    <property type="molecule type" value="Genomic_DNA"/>
</dbReference>
<dbReference type="InterPro" id="IPR017871">
    <property type="entry name" value="ABC_transporter-like_CS"/>
</dbReference>
<evidence type="ECO:0000313" key="6">
    <source>
        <dbReference type="Proteomes" id="UP000789719"/>
    </source>
</evidence>
<dbReference type="InterPro" id="IPR003593">
    <property type="entry name" value="AAA+_ATPase"/>
</dbReference>
<evidence type="ECO:0000256" key="2">
    <source>
        <dbReference type="ARBA" id="ARBA00022741"/>
    </source>
</evidence>
<keyword evidence="3 5" id="KW-0067">ATP-binding</keyword>
<comment type="caution">
    <text evidence="5">The sequence shown here is derived from an EMBL/GenBank/DDBJ whole genome shotgun (WGS) entry which is preliminary data.</text>
</comment>
<keyword evidence="1" id="KW-0813">Transport</keyword>
<name>A0ABM8ZA04_9LACO</name>
<dbReference type="PANTHER" id="PTHR43875">
    <property type="entry name" value="MALTODEXTRIN IMPORT ATP-BINDING PROTEIN MSMX"/>
    <property type="match status" value="1"/>
</dbReference>
<dbReference type="InterPro" id="IPR003439">
    <property type="entry name" value="ABC_transporter-like_ATP-bd"/>
</dbReference>
<dbReference type="Gene3D" id="3.40.50.300">
    <property type="entry name" value="P-loop containing nucleotide triphosphate hydrolases"/>
    <property type="match status" value="1"/>
</dbReference>
<reference evidence="5 6" key="1">
    <citation type="submission" date="2021-11" db="EMBL/GenBank/DDBJ databases">
        <authorList>
            <person name="Depoorter E."/>
        </authorList>
    </citation>
    <scope>NUCLEOTIDE SEQUENCE [LARGE SCALE GENOMIC DNA]</scope>
    <source>
        <strain evidence="5 6">LMG 24286</strain>
    </source>
</reference>
<dbReference type="Gene3D" id="2.40.50.140">
    <property type="entry name" value="Nucleic acid-binding proteins"/>
    <property type="match status" value="1"/>
</dbReference>
<gene>
    <name evidence="5" type="primary">msmX</name>
    <name evidence="5" type="ORF">WGH24286_00741</name>
</gene>
<dbReference type="GO" id="GO:0005524">
    <property type="term" value="F:ATP binding"/>
    <property type="evidence" value="ECO:0007669"/>
    <property type="project" value="UniProtKB-KW"/>
</dbReference>
<dbReference type="Proteomes" id="UP000789719">
    <property type="component" value="Unassembled WGS sequence"/>
</dbReference>
<evidence type="ECO:0000256" key="3">
    <source>
        <dbReference type="ARBA" id="ARBA00022840"/>
    </source>
</evidence>
<dbReference type="PROSITE" id="PS50893">
    <property type="entry name" value="ABC_TRANSPORTER_2"/>
    <property type="match status" value="1"/>
</dbReference>
<proteinExistence type="predicted"/>
<dbReference type="InterPro" id="IPR008995">
    <property type="entry name" value="Mo/tungstate-bd_C_term_dom"/>
</dbReference>
<sequence length="354" mass="39949">MDLIELKRINKQYENKEKVIEDFDLNIKKGDFTVFLGPSGCGKSTLLRMIAGLEKISAGELLINGELQNDLPPKERNIAMVFQNYALYPHMSVEKNMGFGLKMRGIDKQIIKQKVTDAAKILNLTDYLDKFPGNLSGGQQQRVALGRAIVRESEIYLMDEPLSNLDAKLRAVMREEIVTLHKQMAATTIYVTHDQTEAMTMADRIVILNHGDIQQIGTPKEVYQRPQNMFVASFIGIPPMNLIPLKNHDGKYYLENAELSLKDDLGNQPLVFGIRPEDAFVDNAAPLKMKVTYIEDMGADRYVHGLVNGTKFTLRDGSNNDYQVDQEIGVGFTAQQVSFFDQVSTNRVEANLWK</sequence>
<keyword evidence="6" id="KW-1185">Reference proteome</keyword>
<feature type="domain" description="ABC transporter" evidence="4">
    <location>
        <begin position="4"/>
        <end position="235"/>
    </location>
</feature>
<accession>A0ABM8ZA04</accession>
<organism evidence="5 6">
    <name type="scientific">Periweissella ghanensis</name>
    <dbReference type="NCBI Taxonomy" id="467997"/>
    <lineage>
        <taxon>Bacteria</taxon>
        <taxon>Bacillati</taxon>
        <taxon>Bacillota</taxon>
        <taxon>Bacilli</taxon>
        <taxon>Lactobacillales</taxon>
        <taxon>Lactobacillaceae</taxon>
        <taxon>Periweissella</taxon>
    </lineage>
</organism>
<evidence type="ECO:0000259" key="4">
    <source>
        <dbReference type="PROSITE" id="PS50893"/>
    </source>
</evidence>
<dbReference type="InterPro" id="IPR047641">
    <property type="entry name" value="ABC_transpr_MalK/UgpC-like"/>
</dbReference>
<dbReference type="NCBIfam" id="NF008653">
    <property type="entry name" value="PRK11650.1"/>
    <property type="match status" value="1"/>
</dbReference>
<dbReference type="Gene3D" id="2.40.50.100">
    <property type="match status" value="1"/>
</dbReference>
<dbReference type="PROSITE" id="PS00211">
    <property type="entry name" value="ABC_TRANSPORTER_1"/>
    <property type="match status" value="1"/>
</dbReference>
<dbReference type="SMART" id="SM00382">
    <property type="entry name" value="AAA"/>
    <property type="match status" value="1"/>
</dbReference>
<dbReference type="Pfam" id="PF00005">
    <property type="entry name" value="ABC_tran"/>
    <property type="match status" value="1"/>
</dbReference>
<dbReference type="RefSeq" id="WP_230098418.1">
    <property type="nucleotide sequence ID" value="NZ_CAKKNT010000007.1"/>
</dbReference>